<accession>A0ABP8RT92</accession>
<sequence>MPDQTADPAGPPRVTTDLTAGVATVTLVNPGRGNALTRPMYEQLNEAWTWVEKDPAVRVVVFTSTGERHFCTGADVSALGGALRTPGERFTLTWRQAGVTKPVVVAVNGLVGGGGLGFVTDGDIVVASRNATFMDPHVSIGQICGYGALRLVSIVGQSEATRLALAGGRLDAERAHTLGLVNELWATPAEALARAVELARAIVKASPAAVALTHRLLRGVATTTEQEGALTAANPAWDEYFHHPDATEGVAAFTEKRAPRWAEQSS</sequence>
<dbReference type="Gene3D" id="3.90.226.10">
    <property type="entry name" value="2-enoyl-CoA Hydratase, Chain A, domain 1"/>
    <property type="match status" value="1"/>
</dbReference>
<comment type="caution">
    <text evidence="5">The sequence shown here is derived from an EMBL/GenBank/DDBJ whole genome shotgun (WGS) entry which is preliminary data.</text>
</comment>
<gene>
    <name evidence="5" type="ORF">GCM10023175_28370</name>
</gene>
<dbReference type="SUPFAM" id="SSF52096">
    <property type="entry name" value="ClpP/crotonase"/>
    <property type="match status" value="1"/>
</dbReference>
<evidence type="ECO:0000313" key="5">
    <source>
        <dbReference type="EMBL" id="GAA4546355.1"/>
    </source>
</evidence>
<dbReference type="InterPro" id="IPR029045">
    <property type="entry name" value="ClpP/crotonase-like_dom_sf"/>
</dbReference>
<reference evidence="6" key="1">
    <citation type="journal article" date="2019" name="Int. J. Syst. Evol. Microbiol.">
        <title>The Global Catalogue of Microorganisms (GCM) 10K type strain sequencing project: providing services to taxonomists for standard genome sequencing and annotation.</title>
        <authorList>
            <consortium name="The Broad Institute Genomics Platform"/>
            <consortium name="The Broad Institute Genome Sequencing Center for Infectious Disease"/>
            <person name="Wu L."/>
            <person name="Ma J."/>
        </authorList>
    </citation>
    <scope>NUCLEOTIDE SEQUENCE [LARGE SCALE GENOMIC DNA]</scope>
    <source>
        <strain evidence="6">JCM 17906</strain>
    </source>
</reference>
<comment type="catalytic activity">
    <reaction evidence="3">
        <text>a (3S)-3-hydroxyacyl-CoA = a (2E)-enoyl-CoA + H2O</text>
        <dbReference type="Rhea" id="RHEA:16105"/>
        <dbReference type="ChEBI" id="CHEBI:15377"/>
        <dbReference type="ChEBI" id="CHEBI:57318"/>
        <dbReference type="ChEBI" id="CHEBI:58856"/>
        <dbReference type="EC" id="4.2.1.17"/>
    </reaction>
</comment>
<dbReference type="RefSeq" id="WP_345417247.1">
    <property type="nucleotide sequence ID" value="NZ_BAABGT010000032.1"/>
</dbReference>
<dbReference type="Gene3D" id="1.10.12.10">
    <property type="entry name" value="Lyase 2-enoyl-coa Hydratase, Chain A, domain 2"/>
    <property type="match status" value="1"/>
</dbReference>
<dbReference type="InterPro" id="IPR014748">
    <property type="entry name" value="Enoyl-CoA_hydra_C"/>
</dbReference>
<protein>
    <submittedName>
        <fullName evidence="5">Enoyl-CoA hydratase/isomerase family protein</fullName>
    </submittedName>
</protein>
<comment type="catalytic activity">
    <reaction evidence="4">
        <text>a 4-saturated-(3S)-3-hydroxyacyl-CoA = a (3E)-enoyl-CoA + H2O</text>
        <dbReference type="Rhea" id="RHEA:20724"/>
        <dbReference type="ChEBI" id="CHEBI:15377"/>
        <dbReference type="ChEBI" id="CHEBI:58521"/>
        <dbReference type="ChEBI" id="CHEBI:137480"/>
        <dbReference type="EC" id="4.2.1.17"/>
    </reaction>
</comment>
<dbReference type="Proteomes" id="UP001501598">
    <property type="component" value="Unassembled WGS sequence"/>
</dbReference>
<organism evidence="5 6">
    <name type="scientific">Pseudonocardia xishanensis</name>
    <dbReference type="NCBI Taxonomy" id="630995"/>
    <lineage>
        <taxon>Bacteria</taxon>
        <taxon>Bacillati</taxon>
        <taxon>Actinomycetota</taxon>
        <taxon>Actinomycetes</taxon>
        <taxon>Pseudonocardiales</taxon>
        <taxon>Pseudonocardiaceae</taxon>
        <taxon>Pseudonocardia</taxon>
    </lineage>
</organism>
<dbReference type="PANTHER" id="PTHR11941:SF54">
    <property type="entry name" value="ENOYL-COA HYDRATASE, MITOCHONDRIAL"/>
    <property type="match status" value="1"/>
</dbReference>
<dbReference type="PANTHER" id="PTHR11941">
    <property type="entry name" value="ENOYL-COA HYDRATASE-RELATED"/>
    <property type="match status" value="1"/>
</dbReference>
<comment type="similarity">
    <text evidence="1">Belongs to the enoyl-CoA hydratase/isomerase family.</text>
</comment>
<dbReference type="Pfam" id="PF00378">
    <property type="entry name" value="ECH_1"/>
    <property type="match status" value="1"/>
</dbReference>
<name>A0ABP8RT92_9PSEU</name>
<evidence type="ECO:0000256" key="2">
    <source>
        <dbReference type="ARBA" id="ARBA00023239"/>
    </source>
</evidence>
<dbReference type="InterPro" id="IPR001753">
    <property type="entry name" value="Enoyl-CoA_hydra/iso"/>
</dbReference>
<evidence type="ECO:0000256" key="4">
    <source>
        <dbReference type="ARBA" id="ARBA00023717"/>
    </source>
</evidence>
<keyword evidence="6" id="KW-1185">Reference proteome</keyword>
<evidence type="ECO:0000313" key="6">
    <source>
        <dbReference type="Proteomes" id="UP001501598"/>
    </source>
</evidence>
<dbReference type="CDD" id="cd06558">
    <property type="entry name" value="crotonase-like"/>
    <property type="match status" value="1"/>
</dbReference>
<dbReference type="EMBL" id="BAABGT010000032">
    <property type="protein sequence ID" value="GAA4546355.1"/>
    <property type="molecule type" value="Genomic_DNA"/>
</dbReference>
<evidence type="ECO:0000256" key="3">
    <source>
        <dbReference type="ARBA" id="ARBA00023709"/>
    </source>
</evidence>
<proteinExistence type="inferred from homology"/>
<keyword evidence="2" id="KW-0456">Lyase</keyword>
<evidence type="ECO:0000256" key="1">
    <source>
        <dbReference type="ARBA" id="ARBA00005254"/>
    </source>
</evidence>